<reference evidence="1 2" key="1">
    <citation type="submission" date="2014-09" db="EMBL/GenBank/DDBJ databases">
        <title>Vibrio maritimus JCM 19235. (C45) whole genome shotgun sequence.</title>
        <authorList>
            <person name="Sawabe T."/>
            <person name="Meirelles P."/>
            <person name="Nakanishi M."/>
            <person name="Sayaka M."/>
            <person name="Hattori M."/>
            <person name="Ohkuma M."/>
        </authorList>
    </citation>
    <scope>NUCLEOTIDE SEQUENCE [LARGE SCALE GENOMIC DNA]</scope>
    <source>
        <strain evidence="2">JCM19235</strain>
    </source>
</reference>
<dbReference type="Proteomes" id="UP000029228">
    <property type="component" value="Unassembled WGS sequence"/>
</dbReference>
<name>A0A090S3M0_9VIBR</name>
<evidence type="ECO:0000313" key="2">
    <source>
        <dbReference type="Proteomes" id="UP000029228"/>
    </source>
</evidence>
<gene>
    <name evidence="1" type="ORF">JCM19235_3015</name>
</gene>
<comment type="caution">
    <text evidence="1">The sequence shown here is derived from an EMBL/GenBank/DDBJ whole genome shotgun (WGS) entry which is preliminary data.</text>
</comment>
<evidence type="ECO:0000313" key="1">
    <source>
        <dbReference type="EMBL" id="GAL22320.1"/>
    </source>
</evidence>
<reference evidence="1 2" key="2">
    <citation type="submission" date="2014-09" db="EMBL/GenBank/DDBJ databases">
        <authorList>
            <consortium name="NBRP consortium"/>
            <person name="Sawabe T."/>
            <person name="Meirelles P."/>
            <person name="Nakanishi M."/>
            <person name="Sayaka M."/>
            <person name="Hattori M."/>
            <person name="Ohkuma M."/>
        </authorList>
    </citation>
    <scope>NUCLEOTIDE SEQUENCE [LARGE SCALE GENOMIC DNA]</scope>
    <source>
        <strain evidence="2">JCM19235</strain>
    </source>
</reference>
<dbReference type="STRING" id="990268.JCM19235_3015"/>
<protein>
    <recommendedName>
        <fullName evidence="3">3-demethylubiquinone-9 3-methyltransferase</fullName>
    </recommendedName>
</protein>
<proteinExistence type="predicted"/>
<organism evidence="1 2">
    <name type="scientific">Vibrio maritimus</name>
    <dbReference type="NCBI Taxonomy" id="990268"/>
    <lineage>
        <taxon>Bacteria</taxon>
        <taxon>Pseudomonadati</taxon>
        <taxon>Pseudomonadota</taxon>
        <taxon>Gammaproteobacteria</taxon>
        <taxon>Vibrionales</taxon>
        <taxon>Vibrionaceae</taxon>
        <taxon>Vibrio</taxon>
    </lineage>
</organism>
<sequence>MEAVISQLKKDFYAHLRSSNGASASSTSRTMSLLTEEELAELENVWVQLAVWKQKQA</sequence>
<dbReference type="AlphaFoldDB" id="A0A090S3M0"/>
<evidence type="ECO:0008006" key="3">
    <source>
        <dbReference type="Google" id="ProtNLM"/>
    </source>
</evidence>
<keyword evidence="2" id="KW-1185">Reference proteome</keyword>
<dbReference type="EMBL" id="BBMR01000012">
    <property type="protein sequence ID" value="GAL22320.1"/>
    <property type="molecule type" value="Genomic_DNA"/>
</dbReference>
<accession>A0A090S3M0</accession>